<dbReference type="PATRIC" id="fig|570277.3.peg.1534"/>
<dbReference type="EMBL" id="CP013251">
    <property type="protein sequence ID" value="AMO55590.1"/>
    <property type="molecule type" value="Genomic_DNA"/>
</dbReference>
<reference evidence="1" key="1">
    <citation type="submission" date="2015-11" db="EMBL/GenBank/DDBJ databases">
        <authorList>
            <person name="Zhang Y."/>
            <person name="Guo Z."/>
        </authorList>
    </citation>
    <scope>NUCLEOTIDE SEQUENCE</scope>
    <source>
        <strain evidence="1">CL-33</strain>
    </source>
</reference>
<proteinExistence type="predicted"/>
<gene>
    <name evidence="1" type="ORF">EZMO1_1402</name>
</gene>
<organism evidence="1">
    <name type="scientific">Endozoicomonas montiporae CL-33</name>
    <dbReference type="NCBI Taxonomy" id="570277"/>
    <lineage>
        <taxon>Bacteria</taxon>
        <taxon>Pseudomonadati</taxon>
        <taxon>Pseudomonadota</taxon>
        <taxon>Gammaproteobacteria</taxon>
        <taxon>Oceanospirillales</taxon>
        <taxon>Endozoicomonadaceae</taxon>
        <taxon>Endozoicomonas</taxon>
    </lineage>
</organism>
<dbReference type="Proteomes" id="UP000071065">
    <property type="component" value="Chromosome"/>
</dbReference>
<evidence type="ECO:0000313" key="1">
    <source>
        <dbReference type="EMBL" id="AMO55590.1"/>
    </source>
</evidence>
<protein>
    <submittedName>
        <fullName evidence="1">Uncharacterized protein</fullName>
    </submittedName>
</protein>
<accession>A0A142BA14</accession>
<reference evidence="1" key="2">
    <citation type="journal article" date="2016" name="Front. Microbiol.">
        <title>Genomic Insight into the Host-Endosymbiont Relationship of Endozoicomonas montiporae CL-33(T) with its Coral Host.</title>
        <authorList>
            <person name="Ding J.-Y."/>
            <person name="Shiu J.-H."/>
            <person name="Chen W.-M."/>
            <person name="Chiang Y.-R."/>
            <person name="Tang S.-L."/>
        </authorList>
    </citation>
    <scope>NUCLEOTIDE SEQUENCE [LARGE SCALE GENOMIC DNA]</scope>
    <source>
        <strain evidence="1">CL-33</strain>
    </source>
</reference>
<dbReference type="KEGG" id="emp:EZMO1_1402"/>
<dbReference type="AlphaFoldDB" id="A0A142BA14"/>
<sequence length="84" mass="9447">MKKESNALEQLELWNILYPNKPLQIGCKVKVHPDCPYQTDWNDEYIITGLCVDYHRDCKLNITIADHLTDAGSDGWGAGDLVAA</sequence>
<dbReference type="RefSeq" id="WP_145912518.1">
    <property type="nucleotide sequence ID" value="NZ_CP013251.1"/>
</dbReference>
<name>A0A142BA14_9GAMM</name>
<dbReference type="STRING" id="570277.EZMO1_1402"/>